<feature type="transmembrane region" description="Helical" evidence="1">
    <location>
        <begin position="66"/>
        <end position="87"/>
    </location>
</feature>
<name>A0A1G9TIN5_9BACT</name>
<feature type="transmembrane region" description="Helical" evidence="1">
    <location>
        <begin position="93"/>
        <end position="114"/>
    </location>
</feature>
<keyword evidence="1" id="KW-1133">Transmembrane helix</keyword>
<dbReference type="Proteomes" id="UP000198901">
    <property type="component" value="Unassembled WGS sequence"/>
</dbReference>
<dbReference type="PANTHER" id="PTHR41386:SF1">
    <property type="entry name" value="MEMBRANE PROTEIN"/>
    <property type="match status" value="1"/>
</dbReference>
<accession>A0A1G9TIN5</accession>
<dbReference type="Pfam" id="PF06210">
    <property type="entry name" value="DUF1003"/>
    <property type="match status" value="1"/>
</dbReference>
<gene>
    <name evidence="2" type="ORF">SAMN04488090_3575</name>
</gene>
<dbReference type="AlphaFoldDB" id="A0A1G9TIN5"/>
<dbReference type="RefSeq" id="WP_093205285.1">
    <property type="nucleotide sequence ID" value="NZ_FNGS01000006.1"/>
</dbReference>
<sequence length="164" mass="19133">MKKHHKLTNSLLEDSPYREVHQVVHQTIVDESLITRRIVETETDTDITFGNRLADRVAEFGGSWKFILLFSGFLFVWIVFNSVAWLLRFDPFPFILLNLILSCLAAVQAPIIMMSQNRQEAKDRQRARNDYAVNLKSEIEIQCLHEKLDILINEVAELRQRNAH</sequence>
<proteinExistence type="predicted"/>
<keyword evidence="3" id="KW-1185">Reference proteome</keyword>
<dbReference type="EMBL" id="FNGS01000006">
    <property type="protein sequence ID" value="SDM47482.1"/>
    <property type="molecule type" value="Genomic_DNA"/>
</dbReference>
<keyword evidence="1" id="KW-0812">Transmembrane</keyword>
<protein>
    <submittedName>
        <fullName evidence="2">Uncharacterized membrane protein</fullName>
    </submittedName>
</protein>
<evidence type="ECO:0000256" key="1">
    <source>
        <dbReference type="SAM" id="Phobius"/>
    </source>
</evidence>
<keyword evidence="1" id="KW-0472">Membrane</keyword>
<reference evidence="2 3" key="1">
    <citation type="submission" date="2016-10" db="EMBL/GenBank/DDBJ databases">
        <authorList>
            <person name="de Groot N.N."/>
        </authorList>
    </citation>
    <scope>NUCLEOTIDE SEQUENCE [LARGE SCALE GENOMIC DNA]</scope>
    <source>
        <strain evidence="2 3">DSM 21668</strain>
    </source>
</reference>
<evidence type="ECO:0000313" key="3">
    <source>
        <dbReference type="Proteomes" id="UP000198901"/>
    </source>
</evidence>
<evidence type="ECO:0000313" key="2">
    <source>
        <dbReference type="EMBL" id="SDM47482.1"/>
    </source>
</evidence>
<dbReference type="InterPro" id="IPR010406">
    <property type="entry name" value="DUF1003"/>
</dbReference>
<organism evidence="2 3">
    <name type="scientific">Siphonobacter aquaeclarae</name>
    <dbReference type="NCBI Taxonomy" id="563176"/>
    <lineage>
        <taxon>Bacteria</taxon>
        <taxon>Pseudomonadati</taxon>
        <taxon>Bacteroidota</taxon>
        <taxon>Cytophagia</taxon>
        <taxon>Cytophagales</taxon>
        <taxon>Cytophagaceae</taxon>
        <taxon>Siphonobacter</taxon>
    </lineage>
</organism>
<dbReference type="STRING" id="563176.SAMN04488090_3575"/>
<dbReference type="OrthoDB" id="9795736at2"/>
<dbReference type="PANTHER" id="PTHR41386">
    <property type="entry name" value="INTEGRAL MEMBRANE PROTEIN-RELATED"/>
    <property type="match status" value="1"/>
</dbReference>